<evidence type="ECO:0000259" key="2">
    <source>
        <dbReference type="Pfam" id="PF01557"/>
    </source>
</evidence>
<dbReference type="Gene3D" id="3.90.850.10">
    <property type="entry name" value="Fumarylacetoacetase-like, C-terminal domain"/>
    <property type="match status" value="1"/>
</dbReference>
<keyword evidence="1" id="KW-0479">Metal-binding</keyword>
<dbReference type="NCBIfam" id="NF006093">
    <property type="entry name" value="PRK08245.1"/>
    <property type="match status" value="1"/>
</dbReference>
<gene>
    <name evidence="3" type="ORF">SPF06_15660</name>
</gene>
<dbReference type="PANTHER" id="PTHR11820">
    <property type="entry name" value="ACYLPYRUVASE"/>
    <property type="match status" value="1"/>
</dbReference>
<evidence type="ECO:0000313" key="4">
    <source>
        <dbReference type="Proteomes" id="UP001304769"/>
    </source>
</evidence>
<dbReference type="Pfam" id="PF03737">
    <property type="entry name" value="RraA-like"/>
    <property type="match status" value="1"/>
</dbReference>
<dbReference type="SUPFAM" id="SSF56529">
    <property type="entry name" value="FAH"/>
    <property type="match status" value="1"/>
</dbReference>
<dbReference type="InterPro" id="IPR011234">
    <property type="entry name" value="Fumarylacetoacetase-like_C"/>
</dbReference>
<dbReference type="InterPro" id="IPR036704">
    <property type="entry name" value="RraA/RraA-like_sf"/>
</dbReference>
<dbReference type="Gene3D" id="3.50.30.40">
    <property type="entry name" value="Ribonuclease E inhibitor RraA/RraA-like"/>
    <property type="match status" value="1"/>
</dbReference>
<dbReference type="Proteomes" id="UP001304769">
    <property type="component" value="Unassembled WGS sequence"/>
</dbReference>
<evidence type="ECO:0000313" key="3">
    <source>
        <dbReference type="EMBL" id="MEA5456172.1"/>
    </source>
</evidence>
<keyword evidence="4" id="KW-1185">Reference proteome</keyword>
<evidence type="ECO:0000256" key="1">
    <source>
        <dbReference type="ARBA" id="ARBA00022723"/>
    </source>
</evidence>
<dbReference type="NCBIfam" id="NF009399">
    <property type="entry name" value="PRK12764.1"/>
    <property type="match status" value="1"/>
</dbReference>
<dbReference type="EMBL" id="JAYGGQ010000012">
    <property type="protein sequence ID" value="MEA5456172.1"/>
    <property type="molecule type" value="Genomic_DNA"/>
</dbReference>
<proteinExistence type="predicted"/>
<dbReference type="CDD" id="cd16841">
    <property type="entry name" value="RraA_family"/>
    <property type="match status" value="1"/>
</dbReference>
<dbReference type="PANTHER" id="PTHR11820:SF112">
    <property type="entry name" value="FUMARYLACETOACETATE HYDROLASE FAMILY PROTEIN (AFU_ORTHOLOGUE AFUA_1G02370)-RELATED"/>
    <property type="match status" value="1"/>
</dbReference>
<dbReference type="InterPro" id="IPR005493">
    <property type="entry name" value="RraA/RraA-like"/>
</dbReference>
<protein>
    <submittedName>
        <fullName evidence="3">Fumarylacetoacetate hydrolase family protein</fullName>
    </submittedName>
</protein>
<accession>A0ABU5T932</accession>
<dbReference type="SUPFAM" id="SSF89562">
    <property type="entry name" value="RraA-like"/>
    <property type="match status" value="1"/>
</dbReference>
<reference evidence="3 4" key="1">
    <citation type="submission" date="2023-12" db="EMBL/GenBank/DDBJ databases">
        <title>Sinomonas terricola sp. nov, isolated from litchi orchard soil in Guangdong, PR China.</title>
        <authorList>
            <person name="Jiaxin W."/>
            <person name="Yang Z."/>
            <person name="Honghui Z."/>
        </authorList>
    </citation>
    <scope>NUCLEOTIDE SEQUENCE [LARGE SCALE GENOMIC DNA]</scope>
    <source>
        <strain evidence="3 4">JGH33</strain>
    </source>
</reference>
<feature type="domain" description="Fumarylacetoacetase-like C-terminal" evidence="2">
    <location>
        <begin position="17"/>
        <end position="222"/>
    </location>
</feature>
<organism evidence="3 4">
    <name type="scientific">Sinomonas terricola</name>
    <dbReference type="NCBI Taxonomy" id="3110330"/>
    <lineage>
        <taxon>Bacteria</taxon>
        <taxon>Bacillati</taxon>
        <taxon>Actinomycetota</taxon>
        <taxon>Actinomycetes</taxon>
        <taxon>Micrococcales</taxon>
        <taxon>Micrococcaceae</taxon>
        <taxon>Sinomonas</taxon>
    </lineage>
</organism>
<dbReference type="InterPro" id="IPR036663">
    <property type="entry name" value="Fumarylacetoacetase_C_sf"/>
</dbReference>
<name>A0ABU5T932_9MICC</name>
<sequence length="504" mass="52997">MERPEQLGQETIDAAGKVVAVHLNYPSRAAQRGRTPAVPSYFLKPATSLALHRAELHRPRGVELLTVEGEVALVIGSRAHRISPEDAWQHVGAVTAANDAGLADLRWPDKGSNLRSKGVDGIAPIGPALLPAQELDPGALRVRMWINGELAQEDSTATLLFPFAQLVADLSRLMTLEPGDIILTGTPAGATVAQPGDLVEIEVDGTTSDGATLTTGRLANRVVESTHGLEPFGAMPRLTDADRIDAWGSAEAAGIAPAPAPDTRAASVLTPELAEKLRSVGTATLSVQLRKRGMQNCHIEGLTPTKPGAKVVGTARTLRYVPAREDLFTTHGGGYNAQKRAVDSLREGDILVMDARGEKGSGTLGDVLALRAQVLGAAAIITDGGIRDFGPVSGMDIPAWGANAHPAVLGRKHVPWAVDETIACGGAAVQPGDVIVGDEDGIVVIPPQLAEEVADDAVAQEREEAWVAERVAEGNPVHGLFPMNAEWRARYEAETSTSKASRLS</sequence>
<keyword evidence="3" id="KW-0378">Hydrolase</keyword>
<dbReference type="RefSeq" id="WP_323280060.1">
    <property type="nucleotide sequence ID" value="NZ_JAYGGQ010000012.1"/>
</dbReference>
<comment type="caution">
    <text evidence="3">The sequence shown here is derived from an EMBL/GenBank/DDBJ whole genome shotgun (WGS) entry which is preliminary data.</text>
</comment>
<dbReference type="Pfam" id="PF01557">
    <property type="entry name" value="FAA_hydrolase"/>
    <property type="match status" value="1"/>
</dbReference>
<dbReference type="GO" id="GO:0016787">
    <property type="term" value="F:hydrolase activity"/>
    <property type="evidence" value="ECO:0007669"/>
    <property type="project" value="UniProtKB-KW"/>
</dbReference>